<feature type="transmembrane region" description="Helical" evidence="7">
    <location>
        <begin position="291"/>
        <end position="309"/>
    </location>
</feature>
<protein>
    <recommendedName>
        <fullName evidence="10">Undecaprenyl-phosphate alpha-N-acetylglucosaminyl 1-phosphate transferase</fullName>
    </recommendedName>
</protein>
<dbReference type="PANTHER" id="PTHR22926:SF3">
    <property type="entry name" value="UNDECAPRENYL-PHOSPHATE ALPHA-N-ACETYLGLUCOSAMINYL 1-PHOSPHATE TRANSFERASE"/>
    <property type="match status" value="1"/>
</dbReference>
<keyword evidence="6 7" id="KW-0472">Membrane</keyword>
<dbReference type="GO" id="GO:0009103">
    <property type="term" value="P:lipopolysaccharide biosynthetic process"/>
    <property type="evidence" value="ECO:0007669"/>
    <property type="project" value="TreeGrafter"/>
</dbReference>
<evidence type="ECO:0000256" key="6">
    <source>
        <dbReference type="ARBA" id="ARBA00023136"/>
    </source>
</evidence>
<dbReference type="GO" id="GO:0005886">
    <property type="term" value="C:plasma membrane"/>
    <property type="evidence" value="ECO:0007669"/>
    <property type="project" value="UniProtKB-SubCell"/>
</dbReference>
<evidence type="ECO:0000256" key="2">
    <source>
        <dbReference type="ARBA" id="ARBA00022475"/>
    </source>
</evidence>
<evidence type="ECO:0000256" key="4">
    <source>
        <dbReference type="ARBA" id="ARBA00022692"/>
    </source>
</evidence>
<evidence type="ECO:0000313" key="9">
    <source>
        <dbReference type="Proteomes" id="UP000178240"/>
    </source>
</evidence>
<feature type="transmembrane region" description="Helical" evidence="7">
    <location>
        <begin position="107"/>
        <end position="125"/>
    </location>
</feature>
<evidence type="ECO:0000313" key="8">
    <source>
        <dbReference type="EMBL" id="OGY46434.1"/>
    </source>
</evidence>
<evidence type="ECO:0000256" key="7">
    <source>
        <dbReference type="SAM" id="Phobius"/>
    </source>
</evidence>
<evidence type="ECO:0000256" key="5">
    <source>
        <dbReference type="ARBA" id="ARBA00022989"/>
    </source>
</evidence>
<feature type="transmembrane region" description="Helical" evidence="7">
    <location>
        <begin position="46"/>
        <end position="69"/>
    </location>
</feature>
<dbReference type="EMBL" id="MHIE01000003">
    <property type="protein sequence ID" value="OGY46434.1"/>
    <property type="molecule type" value="Genomic_DNA"/>
</dbReference>
<proteinExistence type="predicted"/>
<feature type="transmembrane region" description="Helical" evidence="7">
    <location>
        <begin position="315"/>
        <end position="336"/>
    </location>
</feature>
<comment type="subcellular location">
    <subcellularLocation>
        <location evidence="1">Cell membrane</location>
        <topology evidence="1">Multi-pass membrane protein</topology>
    </subcellularLocation>
</comment>
<keyword evidence="4 7" id="KW-0812">Transmembrane</keyword>
<evidence type="ECO:0000256" key="1">
    <source>
        <dbReference type="ARBA" id="ARBA00004651"/>
    </source>
</evidence>
<feature type="transmembrane region" description="Helical" evidence="7">
    <location>
        <begin position="191"/>
        <end position="209"/>
    </location>
</feature>
<evidence type="ECO:0000256" key="3">
    <source>
        <dbReference type="ARBA" id="ARBA00022679"/>
    </source>
</evidence>
<sequence>MIYLPPFILGLMLTLLITPLVRKIALKYQIVDQPAPRKIHNQPVPLLGGLAIFLSFSIAIAVFWSLGLITDARITNLQVAVIILAGLTLMLGGFLDDKYNLKPYQQIIFPLVATLLALLAGLKIQYVTHPLGGILEFPLYLGTILAGVWLLGMIYTTKFLDGLDGLVSGVTGLGAIIIFLVSLSWDIPESGTSMMALILAGSALGFLFYNWHPAKVFLGEGGSVFCGFILGILAIISGSKIATTLLIMGVPIIDVIWVILRRLWQGRLPTTPDRKHLHYRLLDIGLSHRQAVILLYLLTSAFGLTSLFLNTKGKIVALLFLGIFMAIFAGGLVVIYQFKQKKINEKNTPANF</sequence>
<feature type="transmembrane region" description="Helical" evidence="7">
    <location>
        <begin position="137"/>
        <end position="156"/>
    </location>
</feature>
<evidence type="ECO:0008006" key="10">
    <source>
        <dbReference type="Google" id="ProtNLM"/>
    </source>
</evidence>
<dbReference type="STRING" id="1797535.A2744_03200"/>
<dbReference type="AlphaFoldDB" id="A0A1G1Y2M5"/>
<dbReference type="PANTHER" id="PTHR22926">
    <property type="entry name" value="PHOSPHO-N-ACETYLMURAMOYL-PENTAPEPTIDE-TRANSFERASE"/>
    <property type="match status" value="1"/>
</dbReference>
<dbReference type="GO" id="GO:0044038">
    <property type="term" value="P:cell wall macromolecule biosynthetic process"/>
    <property type="evidence" value="ECO:0007669"/>
    <property type="project" value="TreeGrafter"/>
</dbReference>
<feature type="transmembrane region" description="Helical" evidence="7">
    <location>
        <begin position="242"/>
        <end position="260"/>
    </location>
</feature>
<organism evidence="8 9">
    <name type="scientific">Candidatus Buchananbacteria bacterium RIFCSPHIGHO2_01_FULL_44_11</name>
    <dbReference type="NCBI Taxonomy" id="1797535"/>
    <lineage>
        <taxon>Bacteria</taxon>
        <taxon>Candidatus Buchananiibacteriota</taxon>
    </lineage>
</organism>
<feature type="transmembrane region" description="Helical" evidence="7">
    <location>
        <begin position="6"/>
        <end position="25"/>
    </location>
</feature>
<keyword evidence="5 7" id="KW-1133">Transmembrane helix</keyword>
<comment type="caution">
    <text evidence="8">The sequence shown here is derived from an EMBL/GenBank/DDBJ whole genome shotgun (WGS) entry which is preliminary data.</text>
</comment>
<name>A0A1G1Y2M5_9BACT</name>
<feature type="transmembrane region" description="Helical" evidence="7">
    <location>
        <begin position="163"/>
        <end position="185"/>
    </location>
</feature>
<keyword evidence="3" id="KW-0808">Transferase</keyword>
<keyword evidence="2" id="KW-1003">Cell membrane</keyword>
<accession>A0A1G1Y2M5</accession>
<dbReference type="GO" id="GO:0016780">
    <property type="term" value="F:phosphotransferase activity, for other substituted phosphate groups"/>
    <property type="evidence" value="ECO:0007669"/>
    <property type="project" value="InterPro"/>
</dbReference>
<dbReference type="Pfam" id="PF00953">
    <property type="entry name" value="Glycos_transf_4"/>
    <property type="match status" value="1"/>
</dbReference>
<dbReference type="CDD" id="cd06853">
    <property type="entry name" value="GT_WecA_like"/>
    <property type="match status" value="1"/>
</dbReference>
<gene>
    <name evidence="8" type="ORF">A2744_03200</name>
</gene>
<feature type="transmembrane region" description="Helical" evidence="7">
    <location>
        <begin position="75"/>
        <end position="95"/>
    </location>
</feature>
<dbReference type="GO" id="GO:0071555">
    <property type="term" value="P:cell wall organization"/>
    <property type="evidence" value="ECO:0007669"/>
    <property type="project" value="TreeGrafter"/>
</dbReference>
<feature type="transmembrane region" description="Helical" evidence="7">
    <location>
        <begin position="216"/>
        <end position="236"/>
    </location>
</feature>
<dbReference type="Proteomes" id="UP000178240">
    <property type="component" value="Unassembled WGS sequence"/>
</dbReference>
<reference evidence="8 9" key="1">
    <citation type="journal article" date="2016" name="Nat. Commun.">
        <title>Thousands of microbial genomes shed light on interconnected biogeochemical processes in an aquifer system.</title>
        <authorList>
            <person name="Anantharaman K."/>
            <person name="Brown C.T."/>
            <person name="Hug L.A."/>
            <person name="Sharon I."/>
            <person name="Castelle C.J."/>
            <person name="Probst A.J."/>
            <person name="Thomas B.C."/>
            <person name="Singh A."/>
            <person name="Wilkins M.J."/>
            <person name="Karaoz U."/>
            <person name="Brodie E.L."/>
            <person name="Williams K.H."/>
            <person name="Hubbard S.S."/>
            <person name="Banfield J.F."/>
        </authorList>
    </citation>
    <scope>NUCLEOTIDE SEQUENCE [LARGE SCALE GENOMIC DNA]</scope>
</reference>
<dbReference type="InterPro" id="IPR000715">
    <property type="entry name" value="Glycosyl_transferase_4"/>
</dbReference>